<evidence type="ECO:0000256" key="1">
    <source>
        <dbReference type="ARBA" id="ARBA00009995"/>
    </source>
</evidence>
<dbReference type="InterPro" id="IPR002213">
    <property type="entry name" value="UDP_glucos_trans"/>
</dbReference>
<keyword evidence="3" id="KW-0045">Antibiotic biosynthesis</keyword>
<dbReference type="GO" id="GO:0008194">
    <property type="term" value="F:UDP-glycosyltransferase activity"/>
    <property type="evidence" value="ECO:0007669"/>
    <property type="project" value="InterPro"/>
</dbReference>
<dbReference type="FunFam" id="3.40.50.2000:FF:000072">
    <property type="entry name" value="Glycosyl transferase"/>
    <property type="match status" value="1"/>
</dbReference>
<name>A0A929BCR7_9PSEU</name>
<dbReference type="AlphaFoldDB" id="A0A929BCR7"/>
<keyword evidence="6" id="KW-1185">Reference proteome</keyword>
<dbReference type="Gene3D" id="3.40.50.2000">
    <property type="entry name" value="Glycogen Phosphorylase B"/>
    <property type="match status" value="2"/>
</dbReference>
<keyword evidence="4" id="KW-0328">Glycosyltransferase</keyword>
<evidence type="ECO:0000313" key="5">
    <source>
        <dbReference type="EMBL" id="MBE9375117.1"/>
    </source>
</evidence>
<sequence>MHLAFACVAAHGHINPTLPMVRELVTRGHRITYATHEKFRAQVEAAGAQLLPVPGEPPAPPASFDPDEIMRGMESTMDSARTGFALLVERFRADPPAALCYDAMTLAARMAAEKLALPDIALIPTQASNEHFSLHERMSGAASSTLPAGFAAVFERVGALTADLAAELGVRRIDPMDSTPRPCNIVFIPRSFQLNGDTFDDRFHFVGPSPQLDVPDWRPPRGSGPLLLASLGTVVNNRPAFFRSCLEAFGGSEWRVVLAIGDTVDPGDLGPVPDNAELHRFVPQAAVLDRADVFLTHAGMNSVLESLRAGVPMVTAPQQPEQDINAERVTELGLGTRLDDAHAPEDIRATVRAVHRDQQIHAAVRAMRAELHDRDGARLAADAVEAHLA</sequence>
<evidence type="ECO:0000313" key="6">
    <source>
        <dbReference type="Proteomes" id="UP000598360"/>
    </source>
</evidence>
<dbReference type="InterPro" id="IPR050426">
    <property type="entry name" value="Glycosyltransferase_28"/>
</dbReference>
<dbReference type="GO" id="GO:0016758">
    <property type="term" value="F:hexosyltransferase activity"/>
    <property type="evidence" value="ECO:0007669"/>
    <property type="project" value="InterPro"/>
</dbReference>
<proteinExistence type="inferred from homology"/>
<evidence type="ECO:0000256" key="4">
    <source>
        <dbReference type="RuleBase" id="RU003718"/>
    </source>
</evidence>
<dbReference type="Proteomes" id="UP000598360">
    <property type="component" value="Unassembled WGS sequence"/>
</dbReference>
<accession>A0A929BCR7</accession>
<gene>
    <name evidence="5" type="ORF">IQ251_11760</name>
</gene>
<dbReference type="PROSITE" id="PS00375">
    <property type="entry name" value="UDPGT"/>
    <property type="match status" value="1"/>
</dbReference>
<dbReference type="Pfam" id="PF00201">
    <property type="entry name" value="UDPGT"/>
    <property type="match status" value="1"/>
</dbReference>
<dbReference type="CDD" id="cd03784">
    <property type="entry name" value="GT1_Gtf-like"/>
    <property type="match status" value="1"/>
</dbReference>
<comment type="caution">
    <text evidence="5">The sequence shown here is derived from an EMBL/GenBank/DDBJ whole genome shotgun (WGS) entry which is preliminary data.</text>
</comment>
<evidence type="ECO:0000256" key="3">
    <source>
        <dbReference type="ARBA" id="ARBA00023194"/>
    </source>
</evidence>
<dbReference type="NCBIfam" id="TIGR01426">
    <property type="entry name" value="MGT"/>
    <property type="match status" value="1"/>
</dbReference>
<organism evidence="5 6">
    <name type="scientific">Saccharopolyspora montiporae</name>
    <dbReference type="NCBI Taxonomy" id="2781240"/>
    <lineage>
        <taxon>Bacteria</taxon>
        <taxon>Bacillati</taxon>
        <taxon>Actinomycetota</taxon>
        <taxon>Actinomycetes</taxon>
        <taxon>Pseudonocardiales</taxon>
        <taxon>Pseudonocardiaceae</taxon>
        <taxon>Saccharopolyspora</taxon>
    </lineage>
</organism>
<comment type="similarity">
    <text evidence="1 4">Belongs to the UDP-glycosyltransferase family.</text>
</comment>
<protein>
    <submittedName>
        <fullName evidence="5">Glycosyl transferase</fullName>
    </submittedName>
</protein>
<dbReference type="EMBL" id="JADEYC010000018">
    <property type="protein sequence ID" value="MBE9375117.1"/>
    <property type="molecule type" value="Genomic_DNA"/>
</dbReference>
<evidence type="ECO:0000256" key="2">
    <source>
        <dbReference type="ARBA" id="ARBA00022679"/>
    </source>
</evidence>
<reference evidence="5" key="1">
    <citation type="submission" date="2020-10" db="EMBL/GenBank/DDBJ databases">
        <title>Diversity and distribution of actinomycetes associated with coral in the coast of Hainan.</title>
        <authorList>
            <person name="Li F."/>
        </authorList>
    </citation>
    <scope>NUCLEOTIDE SEQUENCE</scope>
    <source>
        <strain evidence="5">HNM0983</strain>
    </source>
</reference>
<dbReference type="InterPro" id="IPR006326">
    <property type="entry name" value="UDPGT_MGT-like"/>
</dbReference>
<dbReference type="SUPFAM" id="SSF53756">
    <property type="entry name" value="UDP-Glycosyltransferase/glycogen phosphorylase"/>
    <property type="match status" value="1"/>
</dbReference>
<dbReference type="RefSeq" id="WP_193928549.1">
    <property type="nucleotide sequence ID" value="NZ_JADEYC010000018.1"/>
</dbReference>
<keyword evidence="2 4" id="KW-0808">Transferase</keyword>
<dbReference type="PANTHER" id="PTHR48050:SF13">
    <property type="entry name" value="STEROL 3-BETA-GLUCOSYLTRANSFERASE UGT80A2"/>
    <property type="match status" value="1"/>
</dbReference>
<dbReference type="InterPro" id="IPR035595">
    <property type="entry name" value="UDP_glycos_trans_CS"/>
</dbReference>
<dbReference type="GO" id="GO:0017000">
    <property type="term" value="P:antibiotic biosynthetic process"/>
    <property type="evidence" value="ECO:0007669"/>
    <property type="project" value="UniProtKB-KW"/>
</dbReference>
<dbReference type="PANTHER" id="PTHR48050">
    <property type="entry name" value="STEROL 3-BETA-GLUCOSYLTRANSFERASE"/>
    <property type="match status" value="1"/>
</dbReference>